<dbReference type="AlphaFoldDB" id="A0A3S5DB02"/>
<keyword evidence="1" id="KW-0808">Transferase</keyword>
<dbReference type="EMBL" id="LR134142">
    <property type="protein sequence ID" value="VEA02152.1"/>
    <property type="molecule type" value="Genomic_DNA"/>
</dbReference>
<sequence>MQQYIGIDVGGTHVKYGVINSDGEELTHHQFDTPEDASTFTRKWQDVVARCQQDYDIAAIGVSSPAILIPITVMRQKRARWLTWMTST</sequence>
<dbReference type="Pfam" id="PF00480">
    <property type="entry name" value="ROK"/>
    <property type="match status" value="1"/>
</dbReference>
<keyword evidence="1" id="KW-0418">Kinase</keyword>
<evidence type="ECO:0000313" key="2">
    <source>
        <dbReference type="Proteomes" id="UP000276345"/>
    </source>
</evidence>
<dbReference type="InterPro" id="IPR000600">
    <property type="entry name" value="ROK"/>
</dbReference>
<dbReference type="InterPro" id="IPR043129">
    <property type="entry name" value="ATPase_NBD"/>
</dbReference>
<reference evidence="1 2" key="1">
    <citation type="submission" date="2018-12" db="EMBL/GenBank/DDBJ databases">
        <authorList>
            <consortium name="Pathogen Informatics"/>
        </authorList>
    </citation>
    <scope>NUCLEOTIDE SEQUENCE [LARGE SCALE GENOMIC DNA]</scope>
    <source>
        <strain evidence="1 2">NCTC7406</strain>
    </source>
</reference>
<dbReference type="GO" id="GO:0016301">
    <property type="term" value="F:kinase activity"/>
    <property type="evidence" value="ECO:0007669"/>
    <property type="project" value="UniProtKB-KW"/>
</dbReference>
<proteinExistence type="predicted"/>
<accession>A0A3S5DB02</accession>
<gene>
    <name evidence="1" type="ORF">NCTC7406_00175</name>
</gene>
<dbReference type="Proteomes" id="UP000276345">
    <property type="component" value="Chromosome"/>
</dbReference>
<dbReference type="SUPFAM" id="SSF53067">
    <property type="entry name" value="Actin-like ATPase domain"/>
    <property type="match status" value="1"/>
</dbReference>
<dbReference type="Gene3D" id="3.30.420.40">
    <property type="match status" value="1"/>
</dbReference>
<evidence type="ECO:0000313" key="1">
    <source>
        <dbReference type="EMBL" id="VEA02152.1"/>
    </source>
</evidence>
<name>A0A3S5DB02_SALET</name>
<protein>
    <submittedName>
        <fullName evidence="1">Sugar kinase</fullName>
    </submittedName>
</protein>
<organism evidence="1 2">
    <name type="scientific">Salmonella enterica subsp. enterica serovar Sanjuan</name>
    <dbReference type="NCBI Taxonomy" id="1160765"/>
    <lineage>
        <taxon>Bacteria</taxon>
        <taxon>Pseudomonadati</taxon>
        <taxon>Pseudomonadota</taxon>
        <taxon>Gammaproteobacteria</taxon>
        <taxon>Enterobacterales</taxon>
        <taxon>Enterobacteriaceae</taxon>
        <taxon>Salmonella</taxon>
    </lineage>
</organism>